<dbReference type="Proteomes" id="UP001283361">
    <property type="component" value="Unassembled WGS sequence"/>
</dbReference>
<organism evidence="1 2">
    <name type="scientific">Elysia crispata</name>
    <name type="common">lettuce slug</name>
    <dbReference type="NCBI Taxonomy" id="231223"/>
    <lineage>
        <taxon>Eukaryota</taxon>
        <taxon>Metazoa</taxon>
        <taxon>Spiralia</taxon>
        <taxon>Lophotrochozoa</taxon>
        <taxon>Mollusca</taxon>
        <taxon>Gastropoda</taxon>
        <taxon>Heterobranchia</taxon>
        <taxon>Euthyneura</taxon>
        <taxon>Panpulmonata</taxon>
        <taxon>Sacoglossa</taxon>
        <taxon>Placobranchoidea</taxon>
        <taxon>Plakobranchidae</taxon>
        <taxon>Elysia</taxon>
    </lineage>
</organism>
<name>A0AAE1E755_9GAST</name>
<sequence>MCDTASQQPILNYSVCLLRTRSASSVKVASNACINVRRENQLCSSCSRTIPNVHESQSETFGLRFLRSGRRPGVRELLAHLSLACLSSRRSHAWNCTGHCRCVEPAVTSQLSESPPVEGCQSARNEKLNIYSPQQNLGYLLSVYLGHVTLLVPPADWPGPRQAHTSREQFD</sequence>
<dbReference type="AlphaFoldDB" id="A0AAE1E755"/>
<reference evidence="1" key="1">
    <citation type="journal article" date="2023" name="G3 (Bethesda)">
        <title>A reference genome for the long-term kleptoplast-retaining sea slug Elysia crispata morphotype clarki.</title>
        <authorList>
            <person name="Eastman K.E."/>
            <person name="Pendleton A.L."/>
            <person name="Shaikh M.A."/>
            <person name="Suttiyut T."/>
            <person name="Ogas R."/>
            <person name="Tomko P."/>
            <person name="Gavelis G."/>
            <person name="Widhalm J.R."/>
            <person name="Wisecaver J.H."/>
        </authorList>
    </citation>
    <scope>NUCLEOTIDE SEQUENCE</scope>
    <source>
        <strain evidence="1">ECLA1</strain>
    </source>
</reference>
<dbReference type="EMBL" id="JAWDGP010000946">
    <property type="protein sequence ID" value="KAK3796035.1"/>
    <property type="molecule type" value="Genomic_DNA"/>
</dbReference>
<evidence type="ECO:0000313" key="1">
    <source>
        <dbReference type="EMBL" id="KAK3796035.1"/>
    </source>
</evidence>
<accession>A0AAE1E755</accession>
<proteinExistence type="predicted"/>
<comment type="caution">
    <text evidence="1">The sequence shown here is derived from an EMBL/GenBank/DDBJ whole genome shotgun (WGS) entry which is preliminary data.</text>
</comment>
<protein>
    <submittedName>
        <fullName evidence="1">Uncharacterized protein</fullName>
    </submittedName>
</protein>
<keyword evidence="2" id="KW-1185">Reference proteome</keyword>
<evidence type="ECO:0000313" key="2">
    <source>
        <dbReference type="Proteomes" id="UP001283361"/>
    </source>
</evidence>
<gene>
    <name evidence="1" type="ORF">RRG08_013340</name>
</gene>